<evidence type="ECO:0000259" key="8">
    <source>
        <dbReference type="SMART" id="SM00385"/>
    </source>
</evidence>
<organism evidence="9 10">
    <name type="scientific">Lupinus albus</name>
    <name type="common">White lupine</name>
    <name type="synonym">Lupinus termis</name>
    <dbReference type="NCBI Taxonomy" id="3870"/>
    <lineage>
        <taxon>Eukaryota</taxon>
        <taxon>Viridiplantae</taxon>
        <taxon>Streptophyta</taxon>
        <taxon>Embryophyta</taxon>
        <taxon>Tracheophyta</taxon>
        <taxon>Spermatophyta</taxon>
        <taxon>Magnoliopsida</taxon>
        <taxon>eudicotyledons</taxon>
        <taxon>Gunneridae</taxon>
        <taxon>Pentapetalae</taxon>
        <taxon>rosids</taxon>
        <taxon>fabids</taxon>
        <taxon>Fabales</taxon>
        <taxon>Fabaceae</taxon>
        <taxon>Papilionoideae</taxon>
        <taxon>50 kb inversion clade</taxon>
        <taxon>genistoids sensu lato</taxon>
        <taxon>core genistoids</taxon>
        <taxon>Genisteae</taxon>
        <taxon>Lupinus</taxon>
    </lineage>
</organism>
<evidence type="ECO:0000256" key="4">
    <source>
        <dbReference type="ARBA" id="ARBA00023127"/>
    </source>
</evidence>
<comment type="similarity">
    <text evidence="1">Belongs to the cyclin family. Cyclin D subfamily.</text>
</comment>
<keyword evidence="10" id="KW-1185">Reference proteome</keyword>
<dbReference type="InterPro" id="IPR013763">
    <property type="entry name" value="Cyclin-like_dom"/>
</dbReference>
<dbReference type="PROSITE" id="PS00292">
    <property type="entry name" value="CYCLINS"/>
    <property type="match status" value="1"/>
</dbReference>
<name>A0A6A5LZP6_LUPAL</name>
<evidence type="ECO:0000256" key="6">
    <source>
        <dbReference type="ARBA" id="ARBA00032263"/>
    </source>
</evidence>
<gene>
    <name evidence="9" type="ORF">Lalb_Chr23g0267491</name>
</gene>
<comment type="caution">
    <text evidence="9">The sequence shown here is derived from an EMBL/GenBank/DDBJ whole genome shotgun (WGS) entry which is preliminary data.</text>
</comment>
<dbReference type="SUPFAM" id="SSF47954">
    <property type="entry name" value="Cyclin-like"/>
    <property type="match status" value="1"/>
</dbReference>
<keyword evidence="3" id="KW-0132">Cell division</keyword>
<keyword evidence="4 7" id="KW-0195">Cyclin</keyword>
<accession>A0A6A5LZP6</accession>
<dbReference type="CDD" id="cd20544">
    <property type="entry name" value="CYCLIN_AtCycD-like_rpt2"/>
    <property type="match status" value="1"/>
</dbReference>
<feature type="domain" description="Cyclin-like" evidence="8">
    <location>
        <begin position="69"/>
        <end position="156"/>
    </location>
</feature>
<reference evidence="10" key="1">
    <citation type="journal article" date="2020" name="Nat. Commun.">
        <title>Genome sequence of the cluster root forming white lupin.</title>
        <authorList>
            <person name="Hufnagel B."/>
            <person name="Marques A."/>
            <person name="Soriano A."/>
            <person name="Marques L."/>
            <person name="Divol F."/>
            <person name="Doumas P."/>
            <person name="Sallet E."/>
            <person name="Mancinotti D."/>
            <person name="Carrere S."/>
            <person name="Marande W."/>
            <person name="Arribat S."/>
            <person name="Keller J."/>
            <person name="Huneau C."/>
            <person name="Blein T."/>
            <person name="Aime D."/>
            <person name="Laguerre M."/>
            <person name="Taylor J."/>
            <person name="Schubert V."/>
            <person name="Nelson M."/>
            <person name="Geu-Flores F."/>
            <person name="Crespi M."/>
            <person name="Gallardo-Guerrero K."/>
            <person name="Delaux P.-M."/>
            <person name="Salse J."/>
            <person name="Berges H."/>
            <person name="Guyot R."/>
            <person name="Gouzy J."/>
            <person name="Peret B."/>
        </authorList>
    </citation>
    <scope>NUCLEOTIDE SEQUENCE [LARGE SCALE GENOMIC DNA]</scope>
    <source>
        <strain evidence="10">cv. Amiga</strain>
    </source>
</reference>
<evidence type="ECO:0000256" key="1">
    <source>
        <dbReference type="ARBA" id="ARBA00009065"/>
    </source>
</evidence>
<dbReference type="FunFam" id="1.10.472.10:FF:000069">
    <property type="entry name" value="Cyclin-D5-1"/>
    <property type="match status" value="1"/>
</dbReference>
<dbReference type="InterPro" id="IPR048258">
    <property type="entry name" value="Cyclins_cyclin-box"/>
</dbReference>
<comment type="subunit">
    <text evidence="2">Interacts with the CDC2 protein kinase to form a serine/threonine kinase holoenzyme complex also known as maturation promoting factor (MPF). The cyclin subunit imparts substrate specificity to the complex.</text>
</comment>
<proteinExistence type="inferred from homology"/>
<evidence type="ECO:0000256" key="2">
    <source>
        <dbReference type="ARBA" id="ARBA00011177"/>
    </source>
</evidence>
<evidence type="ECO:0000256" key="3">
    <source>
        <dbReference type="ARBA" id="ARBA00022618"/>
    </source>
</evidence>
<dbReference type="EMBL" id="WOCE01000023">
    <property type="protein sequence ID" value="KAE9586846.1"/>
    <property type="molecule type" value="Genomic_DNA"/>
</dbReference>
<dbReference type="AlphaFoldDB" id="A0A6A5LZP6"/>
<dbReference type="InterPro" id="IPR036915">
    <property type="entry name" value="Cyclin-like_sf"/>
</dbReference>
<dbReference type="Pfam" id="PF00134">
    <property type="entry name" value="Cyclin_N"/>
    <property type="match status" value="1"/>
</dbReference>
<evidence type="ECO:0000256" key="5">
    <source>
        <dbReference type="ARBA" id="ARBA00023306"/>
    </source>
</evidence>
<keyword evidence="5" id="KW-0131">Cell cycle</keyword>
<evidence type="ECO:0000313" key="9">
    <source>
        <dbReference type="EMBL" id="KAE9586846.1"/>
    </source>
</evidence>
<evidence type="ECO:0000313" key="10">
    <source>
        <dbReference type="Proteomes" id="UP000447434"/>
    </source>
</evidence>
<dbReference type="OrthoDB" id="306099at2759"/>
<dbReference type="Gene3D" id="1.10.472.10">
    <property type="entry name" value="Cyclin-like"/>
    <property type="match status" value="2"/>
</dbReference>
<dbReference type="SMART" id="SM00385">
    <property type="entry name" value="CYCLIN"/>
    <property type="match status" value="1"/>
</dbReference>
<dbReference type="GO" id="GO:0051301">
    <property type="term" value="P:cell division"/>
    <property type="evidence" value="ECO:0007669"/>
    <property type="project" value="UniProtKB-KW"/>
</dbReference>
<sequence>MNDDVSSSQMCFELEFGDEEFQLNHEDYGVSDDEHLGILIEKETHLCFKKDQALVSDEWMKRARTDAINWILKTRAALGFRLQTAYLSVTYFDRFISTRSINSEKHWAIRLLSLACLSLAAKMEECNVPGLPDFQLEEDYCFESKVIQRMELFVLTTLEWDMAIITPFDFLPYLIPRLCNESQPNNILYKATMQLIFTTMKEVNLMDHKPSFIATSATLVALDQKLTIEDVELKIKSIPQHMRFLELKGVFDCYNIVQRLYIERTRRDKLLHTPGSSLIRSKPLDMTENSLVNSATMSKRRRLTFDDDKQGCDGNGSDSTKENPKL</sequence>
<dbReference type="InterPro" id="IPR006671">
    <property type="entry name" value="Cyclin_N"/>
</dbReference>
<dbReference type="PANTHER" id="PTHR10177">
    <property type="entry name" value="CYCLINS"/>
    <property type="match status" value="1"/>
</dbReference>
<dbReference type="Proteomes" id="UP000447434">
    <property type="component" value="Chromosome 23"/>
</dbReference>
<protein>
    <recommendedName>
        <fullName evidence="6">B-like cyclin</fullName>
    </recommendedName>
</protein>
<evidence type="ECO:0000256" key="7">
    <source>
        <dbReference type="RuleBase" id="RU000383"/>
    </source>
</evidence>
<dbReference type="InterPro" id="IPR039361">
    <property type="entry name" value="Cyclin"/>
</dbReference>